<feature type="compositionally biased region" description="Polar residues" evidence="1">
    <location>
        <begin position="280"/>
        <end position="314"/>
    </location>
</feature>
<keyword evidence="3" id="KW-1185">Reference proteome</keyword>
<dbReference type="SUPFAM" id="SSF50044">
    <property type="entry name" value="SH3-domain"/>
    <property type="match status" value="1"/>
</dbReference>
<feature type="compositionally biased region" description="Polar residues" evidence="1">
    <location>
        <begin position="415"/>
        <end position="430"/>
    </location>
</feature>
<feature type="compositionally biased region" description="Low complexity" evidence="1">
    <location>
        <begin position="455"/>
        <end position="471"/>
    </location>
</feature>
<feature type="region of interest" description="Disordered" evidence="1">
    <location>
        <begin position="405"/>
        <end position="430"/>
    </location>
</feature>
<dbReference type="Proteomes" id="UP000829685">
    <property type="component" value="Unassembled WGS sequence"/>
</dbReference>
<feature type="compositionally biased region" description="Polar residues" evidence="1">
    <location>
        <begin position="474"/>
        <end position="501"/>
    </location>
</feature>
<feature type="region of interest" description="Disordered" evidence="1">
    <location>
        <begin position="140"/>
        <end position="169"/>
    </location>
</feature>
<feature type="region of interest" description="Disordered" evidence="1">
    <location>
        <begin position="448"/>
        <end position="524"/>
    </location>
</feature>
<feature type="compositionally biased region" description="Basic and acidic residues" evidence="1">
    <location>
        <begin position="899"/>
        <end position="914"/>
    </location>
</feature>
<accession>A0A9P9WY67</accession>
<evidence type="ECO:0000313" key="3">
    <source>
        <dbReference type="Proteomes" id="UP000829685"/>
    </source>
</evidence>
<dbReference type="AlphaFoldDB" id="A0A9P9WY67"/>
<proteinExistence type="predicted"/>
<reference evidence="2" key="1">
    <citation type="submission" date="2021-03" db="EMBL/GenBank/DDBJ databases">
        <title>Revisited historic fungal species revealed as producer of novel bioactive compounds through whole genome sequencing and comparative genomics.</title>
        <authorList>
            <person name="Vignolle G.A."/>
            <person name="Hochenegger N."/>
            <person name="Mach R.L."/>
            <person name="Mach-Aigner A.R."/>
            <person name="Javad Rahimi M."/>
            <person name="Salim K.A."/>
            <person name="Chan C.M."/>
            <person name="Lim L.B.L."/>
            <person name="Cai F."/>
            <person name="Druzhinina I.S."/>
            <person name="U'Ren J.M."/>
            <person name="Derntl C."/>
        </authorList>
    </citation>
    <scope>NUCLEOTIDE SEQUENCE</scope>
    <source>
        <strain evidence="2">TUCIM 5799</strain>
    </source>
</reference>
<feature type="region of interest" description="Disordered" evidence="1">
    <location>
        <begin position="186"/>
        <end position="393"/>
    </location>
</feature>
<feature type="region of interest" description="Disordered" evidence="1">
    <location>
        <begin position="878"/>
        <end position="914"/>
    </location>
</feature>
<evidence type="ECO:0008006" key="4">
    <source>
        <dbReference type="Google" id="ProtNLM"/>
    </source>
</evidence>
<feature type="compositionally biased region" description="Low complexity" evidence="1">
    <location>
        <begin position="199"/>
        <end position="208"/>
    </location>
</feature>
<name>A0A9P9WY67_9PEZI</name>
<feature type="compositionally biased region" description="Low complexity" evidence="1">
    <location>
        <begin position="361"/>
        <end position="379"/>
    </location>
</feature>
<dbReference type="InterPro" id="IPR036028">
    <property type="entry name" value="SH3-like_dom_sf"/>
</dbReference>
<gene>
    <name evidence="2" type="ORF">JX265_000245</name>
</gene>
<feature type="compositionally biased region" description="Basic and acidic residues" evidence="1">
    <location>
        <begin position="315"/>
        <end position="327"/>
    </location>
</feature>
<evidence type="ECO:0000313" key="2">
    <source>
        <dbReference type="EMBL" id="KAI1881419.1"/>
    </source>
</evidence>
<dbReference type="EMBL" id="JAFIMR010000001">
    <property type="protein sequence ID" value="KAI1881419.1"/>
    <property type="molecule type" value="Genomic_DNA"/>
</dbReference>
<sequence>MSDEIERLVLSPFKEIVEKANTAIENATDADDQEAAAPMLKAAQSLVKEGERALKKIEPLCQRNYAAYGSNFVDAMKESDEIAQFRSELDDLLWDFDDFVEVDEFDLEKFEELQKASRKVAPKIMDILKRMKLVAPAPAPAPVAASEPSESSRHASVIIDPPSGPNRTIDEVEQQLSDMLVMGAQAGPDLGVDAPTGPRATSRAASRSVSDLDRHSSRQSEVFEEPLEPPPRPPSADPWQVDRPPPLSPNALSEDGNPVERRRPVHGGGDSPTLPPTIPGVNQRNSSTSSRSHAQRLTSNSNPSWGYNAGATNQADRESSHWHDRSPVTDFGTNGRLRADSAARSRPSYTSVGSNEPPRYSGQSFDSISDSSRSPSNASPHFGNPSPAIPEDSVVNNYTHRLGHTGIMNYPPRQASLNANTHPARQPSVDSLNSSIFDLVPYDGATSPVASTQRTSSVPSVTPGSPYSPGGQLPQYSAQPPMYTNNTRSPVHSPVESSNNHSSTTLRTTQPRPPTSNSFSAPFSPQGFEDSGLIPVESETPENLPMPSRQPDCSIGPHSSFYQLKGFCKGAQEVMGGDLGFKKIRKPVGGFSHTTVAKCTSCLYELDYSVVEKDLKNEPSGNFTSNNVGFRLRILQKSHLPVRHIEEQIYGCMFCIHEGRTLDESDATVFFSQKQLFAHMARHPRPLPAIPGVTIVEGPEIPRIYQNNFDLHFPNPPMQSVMSGIAREVGKLPTAVATETRRNAHGILRSPPDRGGVLQFAVGAKIVGIEFPAKYEGKWGIGWHDGVRAAFEAESVHLDAPPKSETRMQGTSSMQATVRWNWSQKGEGNWLKLNKGDVVKNISWTYSDHWCWSGTSGKGWGIFPQSHLEPHSVKIVRPDTDSISSSEKKGPLGRFSIRKNTEKKGDRKMVQALN</sequence>
<comment type="caution">
    <text evidence="2">The sequence shown here is derived from an EMBL/GenBank/DDBJ whole genome shotgun (WGS) entry which is preliminary data.</text>
</comment>
<protein>
    <recommendedName>
        <fullName evidence="4">SH3 domain-containing protein</fullName>
    </recommendedName>
</protein>
<feature type="compositionally biased region" description="Basic and acidic residues" evidence="1">
    <location>
        <begin position="878"/>
        <end position="890"/>
    </location>
</feature>
<evidence type="ECO:0000256" key="1">
    <source>
        <dbReference type="SAM" id="MobiDB-lite"/>
    </source>
</evidence>
<organism evidence="2 3">
    <name type="scientific">Neoarthrinium moseri</name>
    <dbReference type="NCBI Taxonomy" id="1658444"/>
    <lineage>
        <taxon>Eukaryota</taxon>
        <taxon>Fungi</taxon>
        <taxon>Dikarya</taxon>
        <taxon>Ascomycota</taxon>
        <taxon>Pezizomycotina</taxon>
        <taxon>Sordariomycetes</taxon>
        <taxon>Xylariomycetidae</taxon>
        <taxon>Amphisphaeriales</taxon>
        <taxon>Apiosporaceae</taxon>
        <taxon>Neoarthrinium</taxon>
    </lineage>
</organism>